<dbReference type="PANTHER" id="PTHR24223">
    <property type="entry name" value="ATP-BINDING CASSETTE SUB-FAMILY C"/>
    <property type="match status" value="1"/>
</dbReference>
<dbReference type="PROSITE" id="PS00211">
    <property type="entry name" value="ABC_TRANSPORTER_1"/>
    <property type="match status" value="1"/>
</dbReference>
<comment type="caution">
    <text evidence="11">The sequence shown here is derived from an EMBL/GenBank/DDBJ whole genome shotgun (WGS) entry which is preliminary data.</text>
</comment>
<dbReference type="CDD" id="cd03244">
    <property type="entry name" value="ABCC_MRP_domain2"/>
    <property type="match status" value="1"/>
</dbReference>
<organism evidence="11 12">
    <name type="scientific">Hermanssonia centrifuga</name>
    <dbReference type="NCBI Taxonomy" id="98765"/>
    <lineage>
        <taxon>Eukaryota</taxon>
        <taxon>Fungi</taxon>
        <taxon>Dikarya</taxon>
        <taxon>Basidiomycota</taxon>
        <taxon>Agaricomycotina</taxon>
        <taxon>Agaricomycetes</taxon>
        <taxon>Polyporales</taxon>
        <taxon>Meruliaceae</taxon>
        <taxon>Hermanssonia</taxon>
    </lineage>
</organism>
<dbReference type="PANTHER" id="PTHR24223:SF356">
    <property type="entry name" value="ATP-BINDING CASSETTE TRANSPORTER ABC4"/>
    <property type="match status" value="1"/>
</dbReference>
<reference evidence="11 12" key="1">
    <citation type="submission" date="2019-02" db="EMBL/GenBank/DDBJ databases">
        <title>Genome sequencing of the rare red list fungi Phlebia centrifuga.</title>
        <authorList>
            <person name="Buettner E."/>
            <person name="Kellner H."/>
        </authorList>
    </citation>
    <scope>NUCLEOTIDE SEQUENCE [LARGE SCALE GENOMIC DNA]</scope>
    <source>
        <strain evidence="11 12">DSM 108282</strain>
    </source>
</reference>
<dbReference type="PROSITE" id="PS50893">
    <property type="entry name" value="ABC_TRANSPORTER_2"/>
    <property type="match status" value="2"/>
</dbReference>
<feature type="transmembrane region" description="Helical" evidence="8">
    <location>
        <begin position="64"/>
        <end position="88"/>
    </location>
</feature>
<evidence type="ECO:0000256" key="5">
    <source>
        <dbReference type="ARBA" id="ARBA00022840"/>
    </source>
</evidence>
<dbReference type="InterPro" id="IPR011527">
    <property type="entry name" value="ABC1_TM_dom"/>
</dbReference>
<protein>
    <recommendedName>
        <fullName evidence="13">P-loop containing nucleoside triphosphate hydrolase protein</fullName>
    </recommendedName>
</protein>
<keyword evidence="12" id="KW-1185">Reference proteome</keyword>
<dbReference type="EMBL" id="SGPJ01000022">
    <property type="protein sequence ID" value="THH01527.1"/>
    <property type="molecule type" value="Genomic_DNA"/>
</dbReference>
<keyword evidence="3 8" id="KW-0812">Transmembrane</keyword>
<dbReference type="GO" id="GO:0140359">
    <property type="term" value="F:ABC-type transporter activity"/>
    <property type="evidence" value="ECO:0007669"/>
    <property type="project" value="InterPro"/>
</dbReference>
<evidence type="ECO:0000259" key="10">
    <source>
        <dbReference type="PROSITE" id="PS50929"/>
    </source>
</evidence>
<evidence type="ECO:0000313" key="11">
    <source>
        <dbReference type="EMBL" id="THH01527.1"/>
    </source>
</evidence>
<dbReference type="Pfam" id="PF00005">
    <property type="entry name" value="ABC_tran"/>
    <property type="match status" value="2"/>
</dbReference>
<evidence type="ECO:0000256" key="2">
    <source>
        <dbReference type="ARBA" id="ARBA00022448"/>
    </source>
</evidence>
<comment type="subcellular location">
    <subcellularLocation>
        <location evidence="1">Membrane</location>
        <topology evidence="1">Multi-pass membrane protein</topology>
    </subcellularLocation>
</comment>
<evidence type="ECO:0000259" key="9">
    <source>
        <dbReference type="PROSITE" id="PS50893"/>
    </source>
</evidence>
<dbReference type="PROSITE" id="PS50929">
    <property type="entry name" value="ABC_TM1F"/>
    <property type="match status" value="2"/>
</dbReference>
<sequence>MITKLSHGVQVEKMKRSDARVQTVTEALGGVIRTVKLFGWEQKMSERIDAQRQEELKAIRKTKFLWLATSILSNLIPMATMVVTFTVYTELLDAFSATEGTTALSPDSSSPDVIGICAATFTWDNSPTSGTETPGSKKRNFKLCINDELMFKPGHINLVIGQTGSGKTSLLMALLGEMHYIPMGPGSMVSLPRGGGVAYHAQESWIMNETIRNNILFGSPYDEERYKKVIEQCALERDLSLFDAGDETEVGEKGITLSGGQKARITLARAVYSQAAILLLDDSPPPPGAQVLAALDVHTAQWIVDKCFQGDLIQGRTVILVTHNVALATPIAEYVVCLSPDGGVLSTGSLSSALAKDKKLSAEVAKESKQLEEADQEITEPKPNVAAQNSDGKLVVAEEISVGHVGWTALVKLLFSNTSSGTAGLIVFWVVYFGALFLSKLAITTESWVLALWARQYEIHMGDPSEVSVSRYLSIYVAIFVFSLITSAISFTVFVFGTVRASRVIHKILIENSAQIDFETMNRWLDKTPSSRIITRCTQDIAAIDANVVGFFNNLVHMTFDILLKFCAVIIMSPIFTLPGILMGVRELSNAKSPVLGHIGAAIAGLVSIRAYGSEEAFRQESFARINRFTRVQRTFWDLNRWISVRSELLAGSFSTALSAYLVYGQRSDAASTGFTLTMAVGFSSMVLWWVRNFNEFEVQGNSLERIHQYLVIDQEPKPTPEGVPPASWPTSGDLRVENLSARYSEDGPKVLEDISFHVKSGERVGIVGRTGSGKSSLTLALLRCILTEGTVYYDGLATDKINLDVLRSQITIIPQVPELLSGTLRENIDPFSQYEDAVLNDALRSAGLFSLQSEIDEGRLTLDSDISSGGSNLSVGQRQIIALARAIVRQSKLLILDEATSAIDYETDSIIQESLRKEVAKDVTLLTVAHRLQTIMDSDKIMVLDAGHIVEFGKPAELLDNEKSFLRSLVDASGDREKLFAMAAGGRSLKFTDLPEKKNGFLRSFVDAREDKKKVYAMTTNGSTTVNM</sequence>
<dbReference type="SMART" id="SM00382">
    <property type="entry name" value="AAA"/>
    <property type="match status" value="2"/>
</dbReference>
<accession>A0A4S4KSY0</accession>
<evidence type="ECO:0000256" key="4">
    <source>
        <dbReference type="ARBA" id="ARBA00022741"/>
    </source>
</evidence>
<dbReference type="Pfam" id="PF00664">
    <property type="entry name" value="ABC_membrane"/>
    <property type="match status" value="2"/>
</dbReference>
<dbReference type="CDD" id="cd03250">
    <property type="entry name" value="ABCC_MRP_domain1"/>
    <property type="match status" value="1"/>
</dbReference>
<keyword evidence="5" id="KW-0067">ATP-binding</keyword>
<gene>
    <name evidence="11" type="ORF">EW026_g1193</name>
</gene>
<dbReference type="InterPro" id="IPR003439">
    <property type="entry name" value="ABC_transporter-like_ATP-bd"/>
</dbReference>
<feature type="domain" description="ABC transmembrane type-1" evidence="10">
    <location>
        <begin position="430"/>
        <end position="698"/>
    </location>
</feature>
<dbReference type="InterPro" id="IPR003593">
    <property type="entry name" value="AAA+_ATPase"/>
</dbReference>
<dbReference type="Gene3D" id="1.20.1560.10">
    <property type="entry name" value="ABC transporter type 1, transmembrane domain"/>
    <property type="match status" value="2"/>
</dbReference>
<evidence type="ECO:0000313" key="12">
    <source>
        <dbReference type="Proteomes" id="UP000309038"/>
    </source>
</evidence>
<evidence type="ECO:0008006" key="13">
    <source>
        <dbReference type="Google" id="ProtNLM"/>
    </source>
</evidence>
<dbReference type="Gene3D" id="3.40.50.300">
    <property type="entry name" value="P-loop containing nucleotide triphosphate hydrolases"/>
    <property type="match status" value="2"/>
</dbReference>
<feature type="domain" description="ABC transmembrane type-1" evidence="10">
    <location>
        <begin position="1"/>
        <end position="87"/>
    </location>
</feature>
<dbReference type="SUPFAM" id="SSF90123">
    <property type="entry name" value="ABC transporter transmembrane region"/>
    <property type="match status" value="2"/>
</dbReference>
<dbReference type="Proteomes" id="UP000309038">
    <property type="component" value="Unassembled WGS sequence"/>
</dbReference>
<dbReference type="InterPro" id="IPR017871">
    <property type="entry name" value="ABC_transporter-like_CS"/>
</dbReference>
<keyword evidence="6 8" id="KW-1133">Transmembrane helix</keyword>
<dbReference type="FunFam" id="3.40.50.300:FF:000838">
    <property type="entry name" value="ABC multidrug transporter (Eurofung)"/>
    <property type="match status" value="1"/>
</dbReference>
<keyword evidence="7 8" id="KW-0472">Membrane</keyword>
<keyword evidence="4" id="KW-0547">Nucleotide-binding</keyword>
<dbReference type="GO" id="GO:0005524">
    <property type="term" value="F:ATP binding"/>
    <property type="evidence" value="ECO:0007669"/>
    <property type="project" value="UniProtKB-KW"/>
</dbReference>
<dbReference type="CDD" id="cd18604">
    <property type="entry name" value="ABC_6TM_VMR1_D2_like"/>
    <property type="match status" value="1"/>
</dbReference>
<evidence type="ECO:0000256" key="8">
    <source>
        <dbReference type="SAM" id="Phobius"/>
    </source>
</evidence>
<feature type="domain" description="ABC transporter" evidence="9">
    <location>
        <begin position="121"/>
        <end position="366"/>
    </location>
</feature>
<dbReference type="InterPro" id="IPR027417">
    <property type="entry name" value="P-loop_NTPase"/>
</dbReference>
<evidence type="ECO:0000256" key="1">
    <source>
        <dbReference type="ARBA" id="ARBA00004141"/>
    </source>
</evidence>
<dbReference type="AlphaFoldDB" id="A0A4S4KSY0"/>
<dbReference type="GO" id="GO:0016887">
    <property type="term" value="F:ATP hydrolysis activity"/>
    <property type="evidence" value="ECO:0007669"/>
    <property type="project" value="InterPro"/>
</dbReference>
<feature type="domain" description="ABC transporter" evidence="9">
    <location>
        <begin position="735"/>
        <end position="972"/>
    </location>
</feature>
<dbReference type="GO" id="GO:0016020">
    <property type="term" value="C:membrane"/>
    <property type="evidence" value="ECO:0007669"/>
    <property type="project" value="UniProtKB-SubCell"/>
</dbReference>
<evidence type="ECO:0000256" key="6">
    <source>
        <dbReference type="ARBA" id="ARBA00022989"/>
    </source>
</evidence>
<dbReference type="InterPro" id="IPR036640">
    <property type="entry name" value="ABC1_TM_sf"/>
</dbReference>
<feature type="transmembrane region" description="Helical" evidence="8">
    <location>
        <begin position="475"/>
        <end position="497"/>
    </location>
</feature>
<proteinExistence type="predicted"/>
<name>A0A4S4KSY0_9APHY</name>
<feature type="transmembrane region" description="Helical" evidence="8">
    <location>
        <begin position="562"/>
        <end position="583"/>
    </location>
</feature>
<evidence type="ECO:0000256" key="3">
    <source>
        <dbReference type="ARBA" id="ARBA00022692"/>
    </source>
</evidence>
<dbReference type="InterPro" id="IPR050173">
    <property type="entry name" value="ABC_transporter_C-like"/>
</dbReference>
<evidence type="ECO:0000256" key="7">
    <source>
        <dbReference type="ARBA" id="ARBA00023136"/>
    </source>
</evidence>
<dbReference type="SUPFAM" id="SSF52540">
    <property type="entry name" value="P-loop containing nucleoside triphosphate hydrolases"/>
    <property type="match status" value="2"/>
</dbReference>
<keyword evidence="2" id="KW-0813">Transport</keyword>